<evidence type="ECO:0000256" key="1">
    <source>
        <dbReference type="SAM" id="MobiDB-lite"/>
    </source>
</evidence>
<dbReference type="AlphaFoldDB" id="A0A914W348"/>
<feature type="region of interest" description="Disordered" evidence="1">
    <location>
        <begin position="165"/>
        <end position="196"/>
    </location>
</feature>
<organism evidence="2 3">
    <name type="scientific">Plectus sambesii</name>
    <dbReference type="NCBI Taxonomy" id="2011161"/>
    <lineage>
        <taxon>Eukaryota</taxon>
        <taxon>Metazoa</taxon>
        <taxon>Ecdysozoa</taxon>
        <taxon>Nematoda</taxon>
        <taxon>Chromadorea</taxon>
        <taxon>Plectida</taxon>
        <taxon>Plectina</taxon>
        <taxon>Plectoidea</taxon>
        <taxon>Plectidae</taxon>
        <taxon>Plectus</taxon>
    </lineage>
</organism>
<feature type="region of interest" description="Disordered" evidence="1">
    <location>
        <begin position="274"/>
        <end position="344"/>
    </location>
</feature>
<feature type="compositionally biased region" description="Basic and acidic residues" evidence="1">
    <location>
        <begin position="328"/>
        <end position="338"/>
    </location>
</feature>
<evidence type="ECO:0000313" key="3">
    <source>
        <dbReference type="WBParaSite" id="PSAMB.scaffold2922size20557.g19826.t1"/>
    </source>
</evidence>
<proteinExistence type="predicted"/>
<evidence type="ECO:0000313" key="2">
    <source>
        <dbReference type="Proteomes" id="UP000887566"/>
    </source>
</evidence>
<dbReference type="WBParaSite" id="PSAMB.scaffold2922size20557.g19826.t1">
    <property type="protein sequence ID" value="PSAMB.scaffold2922size20557.g19826.t1"/>
    <property type="gene ID" value="PSAMB.scaffold2922size20557.g19826"/>
</dbReference>
<name>A0A914W348_9BILA</name>
<accession>A0A914W348</accession>
<dbReference type="Proteomes" id="UP000887566">
    <property type="component" value="Unplaced"/>
</dbReference>
<sequence length="344" mass="37887">MLTASSNYNDWSVQRQSCQREPCKYIRAEDVFEPLRGAGRRKARAGGDRRRHLLLSVRHADVRDEGCSTGVTENMRNALMAIAPIYVALVFRQSQVLGAVNQPATVTQNIVLPVSPASCSADVGRRRQSRQHIKRSSGEALSGCYSEMRALAAICPSARLDVRNQAQPSGRAASGDGPRTHPRSKINERQALRRTAPVKCNHQSDLVFVVAASELPSLSTAPPLLSSAFYLATYTHRRKTPSGLKARPAVAVLLPLRQLRRRSSFLYFPVPTAHRMIGPDTAHTRSGPKTHKKRRRLDPRRQPPRSLSAQLSPEVAGSSVRSAGQDALETRETDDKDQANPLGR</sequence>
<feature type="compositionally biased region" description="Basic residues" evidence="1">
    <location>
        <begin position="286"/>
        <end position="298"/>
    </location>
</feature>
<reference evidence="3" key="1">
    <citation type="submission" date="2022-11" db="UniProtKB">
        <authorList>
            <consortium name="WormBaseParasite"/>
        </authorList>
    </citation>
    <scope>IDENTIFICATION</scope>
</reference>
<protein>
    <submittedName>
        <fullName evidence="3">Uncharacterized protein</fullName>
    </submittedName>
</protein>
<keyword evidence="2" id="KW-1185">Reference proteome</keyword>